<gene>
    <name evidence="5" type="ORF">WN944_010104</name>
</gene>
<comment type="caution">
    <text evidence="5">The sequence shown here is derived from an EMBL/GenBank/DDBJ whole genome shotgun (WGS) entry which is preliminary data.</text>
</comment>
<evidence type="ECO:0000313" key="6">
    <source>
        <dbReference type="Proteomes" id="UP001428341"/>
    </source>
</evidence>
<dbReference type="Pfam" id="PF06839">
    <property type="entry name" value="Zn_ribbon_GRF"/>
    <property type="match status" value="1"/>
</dbReference>
<keyword evidence="2" id="KW-0863">Zinc-finger</keyword>
<protein>
    <recommendedName>
        <fullName evidence="4">GRF-type domain-containing protein</fullName>
    </recommendedName>
</protein>
<dbReference type="GO" id="GO:0008270">
    <property type="term" value="F:zinc ion binding"/>
    <property type="evidence" value="ECO:0007669"/>
    <property type="project" value="UniProtKB-KW"/>
</dbReference>
<evidence type="ECO:0000256" key="2">
    <source>
        <dbReference type="ARBA" id="ARBA00022771"/>
    </source>
</evidence>
<evidence type="ECO:0000313" key="5">
    <source>
        <dbReference type="EMBL" id="KAK9221676.1"/>
    </source>
</evidence>
<evidence type="ECO:0000256" key="1">
    <source>
        <dbReference type="ARBA" id="ARBA00022723"/>
    </source>
</evidence>
<keyword evidence="6" id="KW-1185">Reference proteome</keyword>
<evidence type="ECO:0000256" key="3">
    <source>
        <dbReference type="ARBA" id="ARBA00022833"/>
    </source>
</evidence>
<name>A0AAP0MTH8_9ROSI</name>
<dbReference type="Proteomes" id="UP001428341">
    <property type="component" value="Unassembled WGS sequence"/>
</dbReference>
<keyword evidence="3" id="KW-0862">Zinc</keyword>
<organism evidence="5 6">
    <name type="scientific">Citrus x changshan-huyou</name>
    <dbReference type="NCBI Taxonomy" id="2935761"/>
    <lineage>
        <taxon>Eukaryota</taxon>
        <taxon>Viridiplantae</taxon>
        <taxon>Streptophyta</taxon>
        <taxon>Embryophyta</taxon>
        <taxon>Tracheophyta</taxon>
        <taxon>Spermatophyta</taxon>
        <taxon>Magnoliopsida</taxon>
        <taxon>eudicotyledons</taxon>
        <taxon>Gunneridae</taxon>
        <taxon>Pentapetalae</taxon>
        <taxon>rosids</taxon>
        <taxon>malvids</taxon>
        <taxon>Sapindales</taxon>
        <taxon>Rutaceae</taxon>
        <taxon>Aurantioideae</taxon>
        <taxon>Citrus</taxon>
    </lineage>
</organism>
<proteinExistence type="predicted"/>
<keyword evidence="1" id="KW-0479">Metal-binding</keyword>
<reference evidence="5 6" key="1">
    <citation type="submission" date="2024-05" db="EMBL/GenBank/DDBJ databases">
        <title>Haplotype-resolved chromosome-level genome assembly of Huyou (Citrus changshanensis).</title>
        <authorList>
            <person name="Miao C."/>
            <person name="Chen W."/>
            <person name="Wu Y."/>
            <person name="Wang L."/>
            <person name="Zhao S."/>
            <person name="Grierson D."/>
            <person name="Xu C."/>
            <person name="Chen K."/>
        </authorList>
    </citation>
    <scope>NUCLEOTIDE SEQUENCE [LARGE SCALE GENOMIC DNA]</scope>
    <source>
        <strain evidence="5">01-14</strain>
        <tissue evidence="5">Leaf</tissue>
    </source>
</reference>
<accession>A0AAP0MTH8</accession>
<dbReference type="AlphaFoldDB" id="A0AAP0MTH8"/>
<feature type="domain" description="GRF-type" evidence="4">
    <location>
        <begin position="18"/>
        <end position="53"/>
    </location>
</feature>
<evidence type="ECO:0000259" key="4">
    <source>
        <dbReference type="Pfam" id="PF06839"/>
    </source>
</evidence>
<dbReference type="EMBL" id="JBCGBO010000002">
    <property type="protein sequence ID" value="KAK9221676.1"/>
    <property type="molecule type" value="Genomic_DNA"/>
</dbReference>
<sequence length="74" mass="8812">MKWRSQVNGNLIKFRNLKCDCRVRAAVQISKTEDNPNKLFYNCPYDVCDFFQWWCPEPSDFDNGAFFEGHRSVQ</sequence>
<dbReference type="InterPro" id="IPR010666">
    <property type="entry name" value="Znf_GRF"/>
</dbReference>